<keyword evidence="3" id="KW-1185">Reference proteome</keyword>
<dbReference type="Gene3D" id="3.30.1360.180">
    <property type="match status" value="1"/>
</dbReference>
<dbReference type="AlphaFoldDB" id="A0A7S8ITB5"/>
<dbReference type="CDD" id="cd16018">
    <property type="entry name" value="Enpp"/>
    <property type="match status" value="1"/>
</dbReference>
<dbReference type="PANTHER" id="PTHR10151">
    <property type="entry name" value="ECTONUCLEOTIDE PYROPHOSPHATASE/PHOSPHODIESTERASE"/>
    <property type="match status" value="1"/>
</dbReference>
<gene>
    <name evidence="2" type="ORF">IRL76_05275</name>
</gene>
<sequence>MKMGHRFTTAIAAAALALSGCAPAVESASAPVAVQEAREPVTILVSIDGFRSDYLERGMTPTLSGLAATGVRADMSPSFPSKTFPNHWTLVTGLVPDHNGITANKMEDPARPNEVFTMATVDPFWWSDAKPVWVEAEEAGIRSAAMFWPGSAVPWGGKVEGWGPVEGGVMAQDWQAFSMQVTNTQRVNSVLDWLRRPADIRPAFVTLYFDTVDTAGHDGGPDSEEVNAALRDVDKYVGMLVDGLAKLGQPANLVIVADHGMAATSSERVIALDSLVDPAFYRLVENGPYATFEATAGNATKLEAALLKPHDHMECWRKSEIPARFQYGTHPRIPSYLCLAEVGWNILPTKPTSPWSGGTHGYDPFAKEMDALFIANGPAFRPGTKLPNFQNTSVAPLVRKLIGLPQSTPSDGTVDPILPALKN</sequence>
<protein>
    <submittedName>
        <fullName evidence="2">Alkaline phosphatase family protein</fullName>
    </submittedName>
</protein>
<proteinExistence type="predicted"/>
<evidence type="ECO:0000256" key="1">
    <source>
        <dbReference type="SAM" id="SignalP"/>
    </source>
</evidence>
<dbReference type="InterPro" id="IPR002591">
    <property type="entry name" value="Phosphodiest/P_Trfase"/>
</dbReference>
<name>A0A7S8ITB5_9SPHN</name>
<dbReference type="KEGG" id="qso:IRL76_05275"/>
<feature type="signal peptide" evidence="1">
    <location>
        <begin position="1"/>
        <end position="24"/>
    </location>
</feature>
<keyword evidence="1" id="KW-0732">Signal</keyword>
<dbReference type="EMBL" id="CP064654">
    <property type="protein sequence ID" value="QPC99948.1"/>
    <property type="molecule type" value="Genomic_DNA"/>
</dbReference>
<organism evidence="2 3">
    <name type="scientific">Qipengyuania soli</name>
    <dbReference type="NCBI Taxonomy" id="2782568"/>
    <lineage>
        <taxon>Bacteria</taxon>
        <taxon>Pseudomonadati</taxon>
        <taxon>Pseudomonadota</taxon>
        <taxon>Alphaproteobacteria</taxon>
        <taxon>Sphingomonadales</taxon>
        <taxon>Erythrobacteraceae</taxon>
        <taxon>Qipengyuania</taxon>
    </lineage>
</organism>
<dbReference type="GO" id="GO:0016787">
    <property type="term" value="F:hydrolase activity"/>
    <property type="evidence" value="ECO:0007669"/>
    <property type="project" value="UniProtKB-ARBA"/>
</dbReference>
<dbReference type="Proteomes" id="UP000594459">
    <property type="component" value="Chromosome"/>
</dbReference>
<dbReference type="InterPro" id="IPR017850">
    <property type="entry name" value="Alkaline_phosphatase_core_sf"/>
</dbReference>
<accession>A0A7S8ITB5</accession>
<feature type="chain" id="PRO_5032600692" evidence="1">
    <location>
        <begin position="25"/>
        <end position="423"/>
    </location>
</feature>
<dbReference type="Pfam" id="PF01663">
    <property type="entry name" value="Phosphodiest"/>
    <property type="match status" value="1"/>
</dbReference>
<dbReference type="Gene3D" id="3.40.720.10">
    <property type="entry name" value="Alkaline Phosphatase, subunit A"/>
    <property type="match status" value="1"/>
</dbReference>
<evidence type="ECO:0000313" key="2">
    <source>
        <dbReference type="EMBL" id="QPC99948.1"/>
    </source>
</evidence>
<reference evidence="2 3" key="1">
    <citation type="submission" date="2020-11" db="EMBL/GenBank/DDBJ databases">
        <title>The genome sequence of Erythrobacter sp. 6D36.</title>
        <authorList>
            <person name="Liu Y."/>
        </authorList>
    </citation>
    <scope>NUCLEOTIDE SEQUENCE [LARGE SCALE GENOMIC DNA]</scope>
    <source>
        <strain evidence="2 3">6D36</strain>
    </source>
</reference>
<dbReference type="PANTHER" id="PTHR10151:SF120">
    <property type="entry name" value="BIS(5'-ADENOSYL)-TRIPHOSPHATASE"/>
    <property type="match status" value="1"/>
</dbReference>
<dbReference type="PROSITE" id="PS51257">
    <property type="entry name" value="PROKAR_LIPOPROTEIN"/>
    <property type="match status" value="1"/>
</dbReference>
<evidence type="ECO:0000313" key="3">
    <source>
        <dbReference type="Proteomes" id="UP000594459"/>
    </source>
</evidence>
<dbReference type="SUPFAM" id="SSF53649">
    <property type="entry name" value="Alkaline phosphatase-like"/>
    <property type="match status" value="1"/>
</dbReference>